<dbReference type="Proteomes" id="UP000561077">
    <property type="component" value="Unassembled WGS sequence"/>
</dbReference>
<dbReference type="EMBL" id="JABEQN010000009">
    <property type="protein sequence ID" value="MBB2193815.1"/>
    <property type="molecule type" value="Genomic_DNA"/>
</dbReference>
<gene>
    <name evidence="2" type="ORF">HLH25_09185</name>
    <name evidence="1" type="ORF">HLH26_09005</name>
</gene>
<dbReference type="Proteomes" id="UP000540490">
    <property type="component" value="Unassembled WGS sequence"/>
</dbReference>
<organism evidence="1 4">
    <name type="scientific">Gluconacetobacter dulcium</name>
    <dbReference type="NCBI Taxonomy" id="2729096"/>
    <lineage>
        <taxon>Bacteria</taxon>
        <taxon>Pseudomonadati</taxon>
        <taxon>Pseudomonadota</taxon>
        <taxon>Alphaproteobacteria</taxon>
        <taxon>Acetobacterales</taxon>
        <taxon>Acetobacteraceae</taxon>
        <taxon>Gluconacetobacter</taxon>
    </lineage>
</organism>
<proteinExistence type="predicted"/>
<protein>
    <submittedName>
        <fullName evidence="1">Uncharacterized protein</fullName>
    </submittedName>
</protein>
<dbReference type="RefSeq" id="WP_182973782.1">
    <property type="nucleotide sequence ID" value="NZ_JABEQN010000009.1"/>
</dbReference>
<dbReference type="EMBL" id="JABEQO010000009">
    <property type="protein sequence ID" value="MBB2164679.1"/>
    <property type="molecule type" value="Genomic_DNA"/>
</dbReference>
<evidence type="ECO:0000313" key="4">
    <source>
        <dbReference type="Proteomes" id="UP000561077"/>
    </source>
</evidence>
<evidence type="ECO:0000313" key="2">
    <source>
        <dbReference type="EMBL" id="MBB2193815.1"/>
    </source>
</evidence>
<evidence type="ECO:0000313" key="1">
    <source>
        <dbReference type="EMBL" id="MBB2164679.1"/>
    </source>
</evidence>
<sequence length="124" mass="13563">MSFSRLTVSGEAHDPAGDITPSTAVEIVINAAAHIIIDLSTRARLTYRDGALTWPNGARLELDAESRDEMELENRKGAVMARMVMTGREFLEMVRRREAEAQAAREAAMMAGQSEAETMPIAAE</sequence>
<dbReference type="AlphaFoldDB" id="A0A7W4IKP0"/>
<accession>A0A7W4IKP0</accession>
<evidence type="ECO:0000313" key="3">
    <source>
        <dbReference type="Proteomes" id="UP000540490"/>
    </source>
</evidence>
<reference evidence="3 4" key="1">
    <citation type="submission" date="2020-04" db="EMBL/GenBank/DDBJ databases">
        <title>Description of novel Gluconacetobacter.</title>
        <authorList>
            <person name="Sombolestani A."/>
        </authorList>
    </citation>
    <scope>NUCLEOTIDE SEQUENCE [LARGE SCALE GENOMIC DNA]</scope>
    <source>
        <strain evidence="2 3">LMG 1728</strain>
        <strain evidence="1 4">LMG 1731</strain>
    </source>
</reference>
<comment type="caution">
    <text evidence="1">The sequence shown here is derived from an EMBL/GenBank/DDBJ whole genome shotgun (WGS) entry which is preliminary data.</text>
</comment>
<keyword evidence="3" id="KW-1185">Reference proteome</keyword>
<name>A0A7W4IKP0_9PROT</name>